<keyword evidence="2" id="KW-1185">Reference proteome</keyword>
<dbReference type="EMBL" id="MU004185">
    <property type="protein sequence ID" value="KAF2498458.1"/>
    <property type="molecule type" value="Genomic_DNA"/>
</dbReference>
<sequence length="142" mass="15624">MSVSWCPGVQCGEAWRRAREEPERRCRRAAGPIFISQRQQASPAPAPFRHGKGSPADACFRAWQGVWGRWGASRVVNSQDVGGGHSIHGSNSSYSHIAALSDVEFSRLSHVVASRLYLGWIANRRRPLPRFAVVCGAGGRRE</sequence>
<gene>
    <name evidence="1" type="ORF">BU16DRAFT_295285</name>
</gene>
<evidence type="ECO:0000313" key="1">
    <source>
        <dbReference type="EMBL" id="KAF2498458.1"/>
    </source>
</evidence>
<proteinExistence type="predicted"/>
<protein>
    <submittedName>
        <fullName evidence="1">Uncharacterized protein</fullName>
    </submittedName>
</protein>
<evidence type="ECO:0000313" key="2">
    <source>
        <dbReference type="Proteomes" id="UP000799750"/>
    </source>
</evidence>
<reference evidence="1" key="1">
    <citation type="journal article" date="2020" name="Stud. Mycol.">
        <title>101 Dothideomycetes genomes: a test case for predicting lifestyles and emergence of pathogens.</title>
        <authorList>
            <person name="Haridas S."/>
            <person name="Albert R."/>
            <person name="Binder M."/>
            <person name="Bloem J."/>
            <person name="Labutti K."/>
            <person name="Salamov A."/>
            <person name="Andreopoulos B."/>
            <person name="Baker S."/>
            <person name="Barry K."/>
            <person name="Bills G."/>
            <person name="Bluhm B."/>
            <person name="Cannon C."/>
            <person name="Castanera R."/>
            <person name="Culley D."/>
            <person name="Daum C."/>
            <person name="Ezra D."/>
            <person name="Gonzalez J."/>
            <person name="Henrissat B."/>
            <person name="Kuo A."/>
            <person name="Liang C."/>
            <person name="Lipzen A."/>
            <person name="Lutzoni F."/>
            <person name="Magnuson J."/>
            <person name="Mondo S."/>
            <person name="Nolan M."/>
            <person name="Ohm R."/>
            <person name="Pangilinan J."/>
            <person name="Park H.-J."/>
            <person name="Ramirez L."/>
            <person name="Alfaro M."/>
            <person name="Sun H."/>
            <person name="Tritt A."/>
            <person name="Yoshinaga Y."/>
            <person name="Zwiers L.-H."/>
            <person name="Turgeon B."/>
            <person name="Goodwin S."/>
            <person name="Spatafora J."/>
            <person name="Crous P."/>
            <person name="Grigoriev I."/>
        </authorList>
    </citation>
    <scope>NUCLEOTIDE SEQUENCE</scope>
    <source>
        <strain evidence="1">CBS 269.34</strain>
    </source>
</reference>
<accession>A0A6A6R102</accession>
<organism evidence="1 2">
    <name type="scientific">Lophium mytilinum</name>
    <dbReference type="NCBI Taxonomy" id="390894"/>
    <lineage>
        <taxon>Eukaryota</taxon>
        <taxon>Fungi</taxon>
        <taxon>Dikarya</taxon>
        <taxon>Ascomycota</taxon>
        <taxon>Pezizomycotina</taxon>
        <taxon>Dothideomycetes</taxon>
        <taxon>Pleosporomycetidae</taxon>
        <taxon>Mytilinidiales</taxon>
        <taxon>Mytilinidiaceae</taxon>
        <taxon>Lophium</taxon>
    </lineage>
</organism>
<name>A0A6A6R102_9PEZI</name>
<dbReference type="AlphaFoldDB" id="A0A6A6R102"/>
<dbReference type="Proteomes" id="UP000799750">
    <property type="component" value="Unassembled WGS sequence"/>
</dbReference>